<organism evidence="2 3">
    <name type="scientific">Bradyrhizobium amphicarpaeae</name>
    <dbReference type="NCBI Taxonomy" id="1404768"/>
    <lineage>
        <taxon>Bacteria</taxon>
        <taxon>Pseudomonadati</taxon>
        <taxon>Pseudomonadota</taxon>
        <taxon>Alphaproteobacteria</taxon>
        <taxon>Hyphomicrobiales</taxon>
        <taxon>Nitrobacteraceae</taxon>
        <taxon>Bradyrhizobium</taxon>
    </lineage>
</organism>
<protein>
    <recommendedName>
        <fullName evidence="4">DUF3072 domain-containing protein</fullName>
    </recommendedName>
</protein>
<sequence>MTKPTGKDTELTPDDFPLEADKDKLRTHKGEPVASAESEEIAEDLADRLNEQAHREEQDRWSA</sequence>
<dbReference type="AlphaFoldDB" id="A0A2U8PPA6"/>
<dbReference type="RefSeq" id="WP_094895246.1">
    <property type="nucleotide sequence ID" value="NZ_CP029426.2"/>
</dbReference>
<evidence type="ECO:0000256" key="1">
    <source>
        <dbReference type="SAM" id="MobiDB-lite"/>
    </source>
</evidence>
<dbReference type="KEGG" id="brq:CIT40_05715"/>
<accession>A0A2U8PPA6</accession>
<dbReference type="Proteomes" id="UP000215884">
    <property type="component" value="Chromosome"/>
</dbReference>
<dbReference type="OrthoDB" id="8243448at2"/>
<reference evidence="2 3" key="1">
    <citation type="journal article" date="2017" name="Syst. Appl. Microbiol.">
        <title>Soybeans inoculated with root zone soils of Canadian native legumes harbour diverse and novel Bradyrhizobium spp. that possess agricultural potential.</title>
        <authorList>
            <person name="Bromfield E.S.P."/>
            <person name="Cloutier S."/>
            <person name="Tambong J.T."/>
            <person name="Tran Thi T.V."/>
        </authorList>
    </citation>
    <scope>NUCLEOTIDE SEQUENCE [LARGE SCALE GENOMIC DNA]</scope>
    <source>
        <strain evidence="2 3">39S1MB</strain>
    </source>
</reference>
<gene>
    <name evidence="2" type="ORF">CIT40_05715</name>
</gene>
<feature type="compositionally biased region" description="Basic and acidic residues" evidence="1">
    <location>
        <begin position="1"/>
        <end position="10"/>
    </location>
</feature>
<proteinExistence type="predicted"/>
<keyword evidence="3" id="KW-1185">Reference proteome</keyword>
<reference evidence="2 3" key="2">
    <citation type="journal article" date="2019" name="Int. J. Syst. Evol. Microbiol.">
        <title>Description and complete genome sequence of Bradyrhizobium amphicarpaeae sp. nov., harbouring photosystem and nitrogen-fixation genes.</title>
        <authorList>
            <person name="Bromfield E.S.P."/>
            <person name="Cloutier S."/>
            <person name="Nguyen H.D.T."/>
        </authorList>
    </citation>
    <scope>NUCLEOTIDE SEQUENCE [LARGE SCALE GENOMIC DNA]</scope>
    <source>
        <strain evidence="2 3">39S1MB</strain>
    </source>
</reference>
<feature type="compositionally biased region" description="Basic and acidic residues" evidence="1">
    <location>
        <begin position="45"/>
        <end position="63"/>
    </location>
</feature>
<feature type="region of interest" description="Disordered" evidence="1">
    <location>
        <begin position="1"/>
        <end position="63"/>
    </location>
</feature>
<dbReference type="EMBL" id="CP029426">
    <property type="protein sequence ID" value="AWL99573.1"/>
    <property type="molecule type" value="Genomic_DNA"/>
</dbReference>
<evidence type="ECO:0008006" key="4">
    <source>
        <dbReference type="Google" id="ProtNLM"/>
    </source>
</evidence>
<name>A0A2U8PPA6_9BRAD</name>
<evidence type="ECO:0000313" key="3">
    <source>
        <dbReference type="Proteomes" id="UP000215884"/>
    </source>
</evidence>
<feature type="compositionally biased region" description="Basic and acidic residues" evidence="1">
    <location>
        <begin position="19"/>
        <end position="31"/>
    </location>
</feature>
<evidence type="ECO:0000313" key="2">
    <source>
        <dbReference type="EMBL" id="AWL99573.1"/>
    </source>
</evidence>